<dbReference type="EC" id="2.1.1.63" evidence="3"/>
<evidence type="ECO:0000313" key="10">
    <source>
        <dbReference type="EMBL" id="RDV84315.1"/>
    </source>
</evidence>
<keyword evidence="6" id="KW-0227">DNA damage</keyword>
<dbReference type="PROSITE" id="PS00374">
    <property type="entry name" value="MGMT"/>
    <property type="match status" value="1"/>
</dbReference>
<keyword evidence="5 10" id="KW-0808">Transferase</keyword>
<dbReference type="RefSeq" id="WP_115792056.1">
    <property type="nucleotide sequence ID" value="NZ_QSLN01000002.1"/>
</dbReference>
<dbReference type="Pfam" id="PF01035">
    <property type="entry name" value="DNA_binding_1"/>
    <property type="match status" value="1"/>
</dbReference>
<comment type="catalytic activity">
    <reaction evidence="1">
        <text>a 4-O-methyl-thymidine in DNA + L-cysteinyl-[protein] = a thymidine in DNA + S-methyl-L-cysteinyl-[protein]</text>
        <dbReference type="Rhea" id="RHEA:53428"/>
        <dbReference type="Rhea" id="RHEA-COMP:10131"/>
        <dbReference type="Rhea" id="RHEA-COMP:10132"/>
        <dbReference type="Rhea" id="RHEA-COMP:13555"/>
        <dbReference type="Rhea" id="RHEA-COMP:13556"/>
        <dbReference type="ChEBI" id="CHEBI:29950"/>
        <dbReference type="ChEBI" id="CHEBI:82612"/>
        <dbReference type="ChEBI" id="CHEBI:137386"/>
        <dbReference type="ChEBI" id="CHEBI:137387"/>
        <dbReference type="EC" id="2.1.1.63"/>
    </reaction>
</comment>
<evidence type="ECO:0000256" key="6">
    <source>
        <dbReference type="ARBA" id="ARBA00022763"/>
    </source>
</evidence>
<keyword evidence="4 10" id="KW-0489">Methyltransferase</keyword>
<dbReference type="SUPFAM" id="SSF46767">
    <property type="entry name" value="Methylated DNA-protein cysteine methyltransferase, C-terminal domain"/>
    <property type="match status" value="1"/>
</dbReference>
<sequence length="173" mass="19215">METEKKTGKQIAQKIEVPSWGEFLALWSTEGKLKKLSFPGFWQGLEGLPGCPSPGERLALALKTYFAGEQVDFSWVPLDLSAYTPFQRRVLEFVRQLPYGKLVSYGELARALGVPGGARAVGRALAANRVPIIIPCHRVIARRGLGGFSLGKDWKRKLLALEKRGLCPERYLC</sequence>
<reference evidence="10 11" key="1">
    <citation type="submission" date="2018-08" db="EMBL/GenBank/DDBJ databases">
        <title>Form III RuBisCO-mediated autotrophy in Thermodesulfobium bacteria.</title>
        <authorList>
            <person name="Toshchakov S.V."/>
            <person name="Kublanov I.V."/>
            <person name="Frolov E."/>
            <person name="Bonch-Osmolovskaya E.A."/>
            <person name="Tourova T.P."/>
            <person name="Chernych N.A."/>
            <person name="Lebedinsky A.V."/>
        </authorList>
    </citation>
    <scope>NUCLEOTIDE SEQUENCE [LARGE SCALE GENOMIC DNA]</scope>
    <source>
        <strain evidence="10 11">SR</strain>
    </source>
</reference>
<name>A0A3D8P7B3_9THEO</name>
<organism evidence="10 11">
    <name type="scientific">Ammonifex thiophilus</name>
    <dbReference type="NCBI Taxonomy" id="444093"/>
    <lineage>
        <taxon>Bacteria</taxon>
        <taxon>Bacillati</taxon>
        <taxon>Bacillota</taxon>
        <taxon>Clostridia</taxon>
        <taxon>Thermoanaerobacterales</taxon>
        <taxon>Thermoanaerobacteraceae</taxon>
        <taxon>Ammonifex</taxon>
    </lineage>
</organism>
<dbReference type="GO" id="GO:0006281">
    <property type="term" value="P:DNA repair"/>
    <property type="evidence" value="ECO:0007669"/>
    <property type="project" value="UniProtKB-KW"/>
</dbReference>
<evidence type="ECO:0000259" key="9">
    <source>
        <dbReference type="Pfam" id="PF01035"/>
    </source>
</evidence>
<dbReference type="Proteomes" id="UP000256329">
    <property type="component" value="Unassembled WGS sequence"/>
</dbReference>
<dbReference type="CDD" id="cd06445">
    <property type="entry name" value="ATase"/>
    <property type="match status" value="1"/>
</dbReference>
<dbReference type="Gene3D" id="1.10.10.10">
    <property type="entry name" value="Winged helix-like DNA-binding domain superfamily/Winged helix DNA-binding domain"/>
    <property type="match status" value="1"/>
</dbReference>
<dbReference type="FunFam" id="1.10.10.10:FF:000214">
    <property type="entry name" value="Methylated-DNA--protein-cysteine methyltransferase"/>
    <property type="match status" value="1"/>
</dbReference>
<dbReference type="InterPro" id="IPR036217">
    <property type="entry name" value="MethylDNA_cys_MeTrfase_DNAb"/>
</dbReference>
<dbReference type="PANTHER" id="PTHR10815:SF13">
    <property type="entry name" value="METHYLATED-DNA--PROTEIN-CYSTEINE METHYLTRANSFERASE"/>
    <property type="match status" value="1"/>
</dbReference>
<evidence type="ECO:0000256" key="3">
    <source>
        <dbReference type="ARBA" id="ARBA00011918"/>
    </source>
</evidence>
<evidence type="ECO:0000256" key="7">
    <source>
        <dbReference type="ARBA" id="ARBA00023204"/>
    </source>
</evidence>
<dbReference type="AlphaFoldDB" id="A0A3D8P7B3"/>
<evidence type="ECO:0000313" key="11">
    <source>
        <dbReference type="Proteomes" id="UP000256329"/>
    </source>
</evidence>
<evidence type="ECO:0000256" key="5">
    <source>
        <dbReference type="ARBA" id="ARBA00022679"/>
    </source>
</evidence>
<feature type="domain" description="Methylated-DNA-[protein]-cysteine S-methyltransferase DNA binding" evidence="9">
    <location>
        <begin position="85"/>
        <end position="163"/>
    </location>
</feature>
<dbReference type="NCBIfam" id="TIGR00589">
    <property type="entry name" value="ogt"/>
    <property type="match status" value="1"/>
</dbReference>
<keyword evidence="7" id="KW-0234">DNA repair</keyword>
<evidence type="ECO:0000256" key="4">
    <source>
        <dbReference type="ARBA" id="ARBA00022603"/>
    </source>
</evidence>
<proteinExistence type="inferred from homology"/>
<dbReference type="OrthoDB" id="9789813at2"/>
<protein>
    <recommendedName>
        <fullName evidence="3">methylated-DNA--[protein]-cysteine S-methyltransferase</fullName>
        <ecNumber evidence="3">2.1.1.63</ecNumber>
    </recommendedName>
</protein>
<dbReference type="GO" id="GO:0032259">
    <property type="term" value="P:methylation"/>
    <property type="evidence" value="ECO:0007669"/>
    <property type="project" value="UniProtKB-KW"/>
</dbReference>
<dbReference type="EMBL" id="QSLN01000002">
    <property type="protein sequence ID" value="RDV84315.1"/>
    <property type="molecule type" value="Genomic_DNA"/>
</dbReference>
<evidence type="ECO:0000256" key="2">
    <source>
        <dbReference type="ARBA" id="ARBA00008711"/>
    </source>
</evidence>
<gene>
    <name evidence="10" type="ORF">DXX99_03150</name>
</gene>
<dbReference type="InterPro" id="IPR001497">
    <property type="entry name" value="MethylDNA_cys_MeTrfase_AS"/>
</dbReference>
<comment type="caution">
    <text evidence="10">The sequence shown here is derived from an EMBL/GenBank/DDBJ whole genome shotgun (WGS) entry which is preliminary data.</text>
</comment>
<keyword evidence="11" id="KW-1185">Reference proteome</keyword>
<dbReference type="PANTHER" id="PTHR10815">
    <property type="entry name" value="METHYLATED-DNA--PROTEIN-CYSTEINE METHYLTRANSFERASE"/>
    <property type="match status" value="1"/>
</dbReference>
<accession>A0A3D8P7B3</accession>
<evidence type="ECO:0000256" key="1">
    <source>
        <dbReference type="ARBA" id="ARBA00001286"/>
    </source>
</evidence>
<comment type="catalytic activity">
    <reaction evidence="8">
        <text>a 6-O-methyl-2'-deoxyguanosine in DNA + L-cysteinyl-[protein] = S-methyl-L-cysteinyl-[protein] + a 2'-deoxyguanosine in DNA</text>
        <dbReference type="Rhea" id="RHEA:24000"/>
        <dbReference type="Rhea" id="RHEA-COMP:10131"/>
        <dbReference type="Rhea" id="RHEA-COMP:10132"/>
        <dbReference type="Rhea" id="RHEA-COMP:11367"/>
        <dbReference type="Rhea" id="RHEA-COMP:11368"/>
        <dbReference type="ChEBI" id="CHEBI:29950"/>
        <dbReference type="ChEBI" id="CHEBI:82612"/>
        <dbReference type="ChEBI" id="CHEBI:85445"/>
        <dbReference type="ChEBI" id="CHEBI:85448"/>
        <dbReference type="EC" id="2.1.1.63"/>
    </reaction>
</comment>
<comment type="similarity">
    <text evidence="2">Belongs to the MGMT family.</text>
</comment>
<dbReference type="InterPro" id="IPR014048">
    <property type="entry name" value="MethylDNA_cys_MeTrfase_DNA-bd"/>
</dbReference>
<evidence type="ECO:0000256" key="8">
    <source>
        <dbReference type="ARBA" id="ARBA00049348"/>
    </source>
</evidence>
<dbReference type="GO" id="GO:0003908">
    <property type="term" value="F:methylated-DNA-[protein]-cysteine S-methyltransferase activity"/>
    <property type="evidence" value="ECO:0007669"/>
    <property type="project" value="UniProtKB-EC"/>
</dbReference>
<dbReference type="InterPro" id="IPR036388">
    <property type="entry name" value="WH-like_DNA-bd_sf"/>
</dbReference>